<sequence length="1100" mass="122170">MVMTFCSHGAVGFPVCGSCLIESIQDGRPSAMLYGMLANVEKEINRFSEQCPVSELPHTIQKLCDVMCYITADISRTYGLRFLFYVRGYISFDCLLKVLNMLAERVEVDPDTWAVTLLIIFCLALPCKNATAKDPAETSIAGLLHGLPQYIRMLRVYIETGGKEMLSGALLLVYTLALRLSIALLGNHNLIVGHEDALRQFHRKIQECIKLCEGLAVADRIATQDTTLALLCQEAIFSVIPLRGGDRKKKGANNRYLQGQVAKVDKPDLEPDYRRMLASLTACFSTSCLDAIDFSGVCYTSTGNAVHTIYSCLEPILSEAREGFGILQQTVEQCNVSTLINLFFQCQLHGTVTKAAVLKLLSGIVATYGVQQSGAFFNSTPAFLRDAFLIELNTMAKLKLLQEDTASASVVVSGIISSKTSYSAYSACIDYLNEAVEHPLTHGTAELLSLPIIVSRDDFPRFVSKIKSGPDDSANQFICNTKSILIMRHISSKLKQGRVASVSTLVDLLVTYCSGTSLFDATAWRELNEIIEEMLVLKLEPEDWYRLFQLLSPLLHILFESEANEEDIRDQEIQILKTQVLDHLMKLTAQYWGLKDCPSIALLATAIDSLKLYGRGALNSMDSVLFWIVLSHLVQNKKPFDIVGTVSFILTKLDFLQEEPDGAAIAQRYLAVLIAIYLGQSEEYRTAETGRNLYSQIWRHLARTTGHLSSCSCEEEMFLVYALKSRGLLVQREESTRQRVQLVCVWLARKKQVRQQLGPSLTVQLSFLDTAQNYREVYPVMDIVFNRYKPEEYLTDLCTLPPIDAKGLCNIIGLSSISPGFSTVFAELLLCKLCCDRLQDAGVIRGTGSGSNSLQRTEPSQAAMDALERLFKRTRSKQTTSTLLGILLVCMHLLDIDISGQSRTIIEAMLPAREVDGPIDHEVSWLYAALALLLCIKTSQDNFSTGMLSHISGEHGPNRSDEDPIVILLAIMCHLRHPITIESACKIGVAMGTLSIHMYRWHHATPGYVAEYLREIEGNIAHNHAVKAMIDQGFVFCPGETARKFTKLEEKLSWNAVIKGSNETGCLSVAKRLLFLTLTRQLCDKSKAVTIEKPIASSPA</sequence>
<gene>
    <name evidence="1" type="ORF">DHA2_150183</name>
</gene>
<reference evidence="2" key="1">
    <citation type="submission" date="2012-02" db="EMBL/GenBank/DDBJ databases">
        <title>Genome sequencing of Giardia lamblia Genotypes A2 and B isolates (DH and GS) and comparative analysis with the genomes of Genotypes A1 and E (WB and Pig).</title>
        <authorList>
            <person name="Adam R."/>
            <person name="Dahlstrom E."/>
            <person name="Martens C."/>
            <person name="Bruno D."/>
            <person name="Barbian K."/>
            <person name="Porcella S.F."/>
            <person name="Nash T."/>
        </authorList>
    </citation>
    <scope>NUCLEOTIDE SEQUENCE</scope>
    <source>
        <strain evidence="2">DH</strain>
    </source>
</reference>
<name>V6TJE9_GIAIN</name>
<dbReference type="AlphaFoldDB" id="V6TJE9"/>
<evidence type="ECO:0000313" key="1">
    <source>
        <dbReference type="EMBL" id="ESU38891.1"/>
    </source>
</evidence>
<proteinExistence type="predicted"/>
<dbReference type="EMBL" id="AHGT01000008">
    <property type="protein sequence ID" value="ESU38891.1"/>
    <property type="molecule type" value="Genomic_DNA"/>
</dbReference>
<reference evidence="1 2" key="2">
    <citation type="journal article" date="2013" name="Genome Biol. Evol.">
        <title>Genome sequencing of Giardia lamblia genotypes A2 and B isolates (DH and GS) and comparative analysis with the genomes of genotypes A1 and E (WB and Pig).</title>
        <authorList>
            <person name="Adam R.D."/>
            <person name="Dahlstrom E.W."/>
            <person name="Martens C.A."/>
            <person name="Bruno D.P."/>
            <person name="Barbian K.D."/>
            <person name="Ricklefs S.M."/>
            <person name="Hernandez M.M."/>
            <person name="Narla N.P."/>
            <person name="Patel R.B."/>
            <person name="Porcella S.F."/>
            <person name="Nash T.E."/>
        </authorList>
    </citation>
    <scope>NUCLEOTIDE SEQUENCE [LARGE SCALE GENOMIC DNA]</scope>
    <source>
        <strain evidence="1 2">DH</strain>
    </source>
</reference>
<protein>
    <submittedName>
        <fullName evidence="1">Uncharacterized protein</fullName>
    </submittedName>
</protein>
<dbReference type="Proteomes" id="UP000018320">
    <property type="component" value="Unassembled WGS sequence"/>
</dbReference>
<evidence type="ECO:0000313" key="2">
    <source>
        <dbReference type="Proteomes" id="UP000018320"/>
    </source>
</evidence>
<organism evidence="1 2">
    <name type="scientific">Giardia intestinalis</name>
    <name type="common">Giardia lamblia</name>
    <dbReference type="NCBI Taxonomy" id="5741"/>
    <lineage>
        <taxon>Eukaryota</taxon>
        <taxon>Metamonada</taxon>
        <taxon>Diplomonadida</taxon>
        <taxon>Hexamitidae</taxon>
        <taxon>Giardiinae</taxon>
        <taxon>Giardia</taxon>
    </lineage>
</organism>
<dbReference type="VEuPathDB" id="GiardiaDB:DHA2_150183"/>
<dbReference type="VEuPathDB" id="GiardiaDB:QR46_3090"/>
<dbReference type="VEuPathDB" id="GiardiaDB:GL50803_0014107"/>
<accession>V6TJE9</accession>
<comment type="caution">
    <text evidence="1">The sequence shown here is derived from an EMBL/GenBank/DDBJ whole genome shotgun (WGS) entry which is preliminary data.</text>
</comment>
<dbReference type="VEuPathDB" id="GiardiaDB:GL50581_961"/>